<dbReference type="InterPro" id="IPR005630">
    <property type="entry name" value="Terpene_synthase_metal-bd"/>
</dbReference>
<evidence type="ECO:0000256" key="2">
    <source>
        <dbReference type="ARBA" id="ARBA00022723"/>
    </source>
</evidence>
<dbReference type="Gene3D" id="1.50.10.130">
    <property type="entry name" value="Terpene synthase, N-terminal domain"/>
    <property type="match status" value="1"/>
</dbReference>
<evidence type="ECO:0000256" key="3">
    <source>
        <dbReference type="ARBA" id="ARBA00022842"/>
    </source>
</evidence>
<evidence type="ECO:0008006" key="9">
    <source>
        <dbReference type="Google" id="ProtNLM"/>
    </source>
</evidence>
<protein>
    <recommendedName>
        <fullName evidence="9">Terpene synthase N-terminal domain-containing protein</fullName>
    </recommendedName>
</protein>
<gene>
    <name evidence="8" type="ORF">FSB_LOCUS45947</name>
</gene>
<feature type="domain" description="Terpene synthase N-terminal" evidence="6">
    <location>
        <begin position="88"/>
        <end position="263"/>
    </location>
</feature>
<dbReference type="SUPFAM" id="SSF48576">
    <property type="entry name" value="Terpenoid synthases"/>
    <property type="match status" value="1"/>
</dbReference>
<keyword evidence="2" id="KW-0479">Metal-binding</keyword>
<evidence type="ECO:0000259" key="6">
    <source>
        <dbReference type="Pfam" id="PF01397"/>
    </source>
</evidence>
<dbReference type="PANTHER" id="PTHR31225:SF9">
    <property type="entry name" value="TERPENE SYNTHASE 10"/>
    <property type="match status" value="1"/>
</dbReference>
<keyword evidence="4" id="KW-0456">Lyase</keyword>
<keyword evidence="3" id="KW-0460">Magnesium</keyword>
<evidence type="ECO:0000259" key="7">
    <source>
        <dbReference type="Pfam" id="PF03936"/>
    </source>
</evidence>
<dbReference type="Gene3D" id="1.10.600.10">
    <property type="entry name" value="Farnesyl Diphosphate Synthase"/>
    <property type="match status" value="2"/>
</dbReference>
<proteinExistence type="predicted"/>
<dbReference type="InterPro" id="IPR008930">
    <property type="entry name" value="Terpenoid_cyclase/PrenylTrfase"/>
</dbReference>
<evidence type="ECO:0000256" key="1">
    <source>
        <dbReference type="ARBA" id="ARBA00001946"/>
    </source>
</evidence>
<evidence type="ECO:0000256" key="5">
    <source>
        <dbReference type="SAM" id="MobiDB-lite"/>
    </source>
</evidence>
<name>A0A2N9I152_FAGSY</name>
<dbReference type="InterPro" id="IPR044814">
    <property type="entry name" value="Terpene_cyclase_plant_C1"/>
</dbReference>
<organism evidence="8">
    <name type="scientific">Fagus sylvatica</name>
    <name type="common">Beechnut</name>
    <dbReference type="NCBI Taxonomy" id="28930"/>
    <lineage>
        <taxon>Eukaryota</taxon>
        <taxon>Viridiplantae</taxon>
        <taxon>Streptophyta</taxon>
        <taxon>Embryophyta</taxon>
        <taxon>Tracheophyta</taxon>
        <taxon>Spermatophyta</taxon>
        <taxon>Magnoliopsida</taxon>
        <taxon>eudicotyledons</taxon>
        <taxon>Gunneridae</taxon>
        <taxon>Pentapetalae</taxon>
        <taxon>rosids</taxon>
        <taxon>fabids</taxon>
        <taxon>Fagales</taxon>
        <taxon>Fagaceae</taxon>
        <taxon>Fagus</taxon>
    </lineage>
</organism>
<dbReference type="FunFam" id="1.50.10.130:FF:000001">
    <property type="entry name" value="Isoprene synthase, chloroplastic"/>
    <property type="match status" value="1"/>
</dbReference>
<dbReference type="SUPFAM" id="SSF48239">
    <property type="entry name" value="Terpenoid cyclases/Protein prenyltransferases"/>
    <property type="match status" value="1"/>
</dbReference>
<dbReference type="InterPro" id="IPR036965">
    <property type="entry name" value="Terpene_synth_N_sf"/>
</dbReference>
<evidence type="ECO:0000256" key="4">
    <source>
        <dbReference type="ARBA" id="ARBA00023239"/>
    </source>
</evidence>
<dbReference type="GO" id="GO:0016102">
    <property type="term" value="P:diterpenoid biosynthetic process"/>
    <property type="evidence" value="ECO:0007669"/>
    <property type="project" value="InterPro"/>
</dbReference>
<dbReference type="InterPro" id="IPR008949">
    <property type="entry name" value="Isoprenoid_synthase_dom_sf"/>
</dbReference>
<dbReference type="GO" id="GO:0000287">
    <property type="term" value="F:magnesium ion binding"/>
    <property type="evidence" value="ECO:0007669"/>
    <property type="project" value="InterPro"/>
</dbReference>
<reference evidence="8" key="1">
    <citation type="submission" date="2018-02" db="EMBL/GenBank/DDBJ databases">
        <authorList>
            <person name="Cohen D.B."/>
            <person name="Kent A.D."/>
        </authorList>
    </citation>
    <scope>NUCLEOTIDE SEQUENCE</scope>
</reference>
<evidence type="ECO:0000313" key="8">
    <source>
        <dbReference type="EMBL" id="SPD18065.1"/>
    </source>
</evidence>
<dbReference type="CDD" id="cd00684">
    <property type="entry name" value="Terpene_cyclase_plant_C1"/>
    <property type="match status" value="1"/>
</dbReference>
<dbReference type="InterPro" id="IPR050148">
    <property type="entry name" value="Terpene_synthase-like"/>
</dbReference>
<feature type="domain" description="Terpene synthase metal-binding" evidence="7">
    <location>
        <begin position="437"/>
        <end position="476"/>
    </location>
</feature>
<dbReference type="GO" id="GO:0010333">
    <property type="term" value="F:terpene synthase activity"/>
    <property type="evidence" value="ECO:0007669"/>
    <property type="project" value="InterPro"/>
</dbReference>
<accession>A0A2N9I152</accession>
<feature type="region of interest" description="Disordered" evidence="5">
    <location>
        <begin position="543"/>
        <end position="606"/>
    </location>
</feature>
<dbReference type="EMBL" id="OIVN01004557">
    <property type="protein sequence ID" value="SPD18065.1"/>
    <property type="molecule type" value="Genomic_DNA"/>
</dbReference>
<feature type="compositionally biased region" description="Basic and acidic residues" evidence="5">
    <location>
        <begin position="582"/>
        <end position="606"/>
    </location>
</feature>
<comment type="cofactor">
    <cofactor evidence="1">
        <name>Mg(2+)</name>
        <dbReference type="ChEBI" id="CHEBI:18420"/>
    </cofactor>
</comment>
<dbReference type="Pfam" id="PF01397">
    <property type="entry name" value="Terpene_synth"/>
    <property type="match status" value="1"/>
</dbReference>
<dbReference type="AlphaFoldDB" id="A0A2N9I152"/>
<dbReference type="InterPro" id="IPR001906">
    <property type="entry name" value="Terpene_synth_N"/>
</dbReference>
<dbReference type="PANTHER" id="PTHR31225">
    <property type="entry name" value="OS04G0344100 PROTEIN-RELATED"/>
    <property type="match status" value="1"/>
</dbReference>
<sequence length="606" mass="70153">MSLHVCASVPLLSFTRLPATARTRISIETNGSESSASRPVQGMVAKEISNSTIIRRTGNYNRPVQCMVAKEISNSTIIRRTGNYQRPIWDYDYVQSLRSEYGGESYTRRVNKLKEEVRMMLNKVVDPSNQLELIDILQKLGLSYHFEDEIKKLLKSMCDNISNNDTWDKEVLYVAALKFRLLRQHGYNVSQELFRSFKDELGNFKAHLCEDTKGMLYLYEASYLLVEGENILEHARDFTTKHLEEFAKRNKDQYLSILVSHALELPLHWRMPRMEVRWFIDIYERSEIMNPILLELAKLDFNMVQATHQEDLKHVLMWWRSTGLGEKFNFARDRLMECFLWTVGLKYEPQFGNFRRACTKILAIITTIDDVYDVYGTLDELELFTDLIERWDVNAIEQLPNYMKICFLVLYNTVNENAFDTLKEQGFHNVSYLKNVDELKRGDVPKSIQCYMHETGASKEDACEYIQYLSGATWKKMNKDRDAKSPFSETFIEIAMNLVRGALFFYDHEDSIILDFKLIDFVLTPPGTLQIVAKQILTPVVETQTNGTSNEKKTEASDVDSNVYEKAETTLKPIEAALSTEESQKDGTSEEKKTEAKESAEEKANV</sequence>
<dbReference type="Pfam" id="PF03936">
    <property type="entry name" value="Terpene_synth_C"/>
    <property type="match status" value="2"/>
</dbReference>
<feature type="domain" description="Terpene synthase metal-binding" evidence="7">
    <location>
        <begin position="322"/>
        <end position="435"/>
    </location>
</feature>